<proteinExistence type="predicted"/>
<keyword evidence="2" id="KW-1185">Reference proteome</keyword>
<evidence type="ECO:0000313" key="2">
    <source>
        <dbReference type="Proteomes" id="UP000008820"/>
    </source>
</evidence>
<dbReference type="AlphaFoldDB" id="A0A6I8U8X6"/>
<dbReference type="OrthoDB" id="7766929at2759"/>
<accession>A0A6I8U8X6</accession>
<evidence type="ECO:0000313" key="1">
    <source>
        <dbReference type="EnsemblMetazoa" id="AAEL027452-PA"/>
    </source>
</evidence>
<dbReference type="InParanoid" id="A0A6I8U8X6"/>
<gene>
    <name evidence="1" type="primary">110679478</name>
</gene>
<name>A0A6I8U8X6_AEDAE</name>
<reference evidence="1 2" key="1">
    <citation type="submission" date="2017-06" db="EMBL/GenBank/DDBJ databases">
        <title>Aedes aegypti genome working group (AGWG) sequencing and assembly.</title>
        <authorList>
            <consortium name="Aedes aegypti Genome Working Group (AGWG)"/>
            <person name="Matthews B.J."/>
        </authorList>
    </citation>
    <scope>NUCLEOTIDE SEQUENCE [LARGE SCALE GENOMIC DNA]</scope>
    <source>
        <strain evidence="1 2">LVP_AGWG</strain>
    </source>
</reference>
<protein>
    <submittedName>
        <fullName evidence="1">Uncharacterized protein</fullName>
    </submittedName>
</protein>
<dbReference type="EnsemblMetazoa" id="AAEL027452-RA">
    <property type="protein sequence ID" value="AAEL027452-PA"/>
    <property type="gene ID" value="AAEL027452"/>
</dbReference>
<reference evidence="1" key="2">
    <citation type="submission" date="2020-05" db="UniProtKB">
        <authorList>
            <consortium name="EnsemblMetazoa"/>
        </authorList>
    </citation>
    <scope>IDENTIFICATION</scope>
    <source>
        <strain evidence="1">LVP_AGWG</strain>
    </source>
</reference>
<dbReference type="Proteomes" id="UP000008820">
    <property type="component" value="Chromosome 3"/>
</dbReference>
<organism evidence="1 2">
    <name type="scientific">Aedes aegypti</name>
    <name type="common">Yellowfever mosquito</name>
    <name type="synonym">Culex aegypti</name>
    <dbReference type="NCBI Taxonomy" id="7159"/>
    <lineage>
        <taxon>Eukaryota</taxon>
        <taxon>Metazoa</taxon>
        <taxon>Ecdysozoa</taxon>
        <taxon>Arthropoda</taxon>
        <taxon>Hexapoda</taxon>
        <taxon>Insecta</taxon>
        <taxon>Pterygota</taxon>
        <taxon>Neoptera</taxon>
        <taxon>Endopterygota</taxon>
        <taxon>Diptera</taxon>
        <taxon>Nematocera</taxon>
        <taxon>Culicoidea</taxon>
        <taxon>Culicidae</taxon>
        <taxon>Culicinae</taxon>
        <taxon>Aedini</taxon>
        <taxon>Aedes</taxon>
        <taxon>Stegomyia</taxon>
    </lineage>
</organism>
<sequence>MACKTVALIVLILIDLVRAAPTWYNQESWNYAPELTYKDYLKKVGAYPRIFRYGTQADPVYQGDYSNWFDPYPSYQPAVVQGPSQYGGQDSWWQDDWNRPGYIRYNDEYEQHALQQAQQMEQEVADILWRW</sequence>